<comment type="caution">
    <text evidence="2">The sequence shown here is derived from an EMBL/GenBank/DDBJ whole genome shotgun (WGS) entry which is preliminary data.</text>
</comment>
<accession>A0A1B6NQD6</accession>
<reference evidence="2" key="1">
    <citation type="submission" date="2013-11" db="EMBL/GenBank/DDBJ databases">
        <title>Microbial diversity, functional groups and degradation webs in Northern and Southern Mediterranean and Red Sea marine crude oil polluted sites.</title>
        <authorList>
            <person name="Daffonchio D."/>
            <person name="Mapelli F."/>
            <person name="Ferrer M."/>
            <person name="Richter M."/>
            <person name="Cherif A."/>
            <person name="Malkawi H.I."/>
            <person name="Yakimov M.M."/>
            <person name="Abdel-Fattah Y.R."/>
            <person name="Blaghen M."/>
            <person name="Golyshin P.N."/>
            <person name="Kalogerakis N."/>
            <person name="Boon N."/>
            <person name="Magagnini M."/>
            <person name="Fava F."/>
        </authorList>
    </citation>
    <scope>NUCLEOTIDE SEQUENCE</scope>
</reference>
<gene>
    <name evidence="2" type="ORF">MGSAQ_002850</name>
</gene>
<proteinExistence type="predicted"/>
<dbReference type="AlphaFoldDB" id="A0A1B6NQD6"/>
<dbReference type="EMBL" id="AYSL01001648">
    <property type="protein sequence ID" value="KTF05654.1"/>
    <property type="molecule type" value="Genomic_DNA"/>
</dbReference>
<feature type="non-terminal residue" evidence="2">
    <location>
        <position position="1"/>
    </location>
</feature>
<protein>
    <submittedName>
        <fullName evidence="2">Uncharacterized protein</fullName>
    </submittedName>
</protein>
<organism evidence="2">
    <name type="scientific">marine sediment metagenome</name>
    <dbReference type="NCBI Taxonomy" id="412755"/>
    <lineage>
        <taxon>unclassified sequences</taxon>
        <taxon>metagenomes</taxon>
        <taxon>ecological metagenomes</taxon>
    </lineage>
</organism>
<name>A0A1B6NQD6_9ZZZZ</name>
<evidence type="ECO:0000256" key="1">
    <source>
        <dbReference type="SAM" id="MobiDB-lite"/>
    </source>
</evidence>
<feature type="region of interest" description="Disordered" evidence="1">
    <location>
        <begin position="1"/>
        <end position="25"/>
    </location>
</feature>
<sequence>LSEEDISTSSRHDPTGSHIRLSTIP</sequence>
<evidence type="ECO:0000313" key="2">
    <source>
        <dbReference type="EMBL" id="KTF05654.1"/>
    </source>
</evidence>